<dbReference type="Proteomes" id="UP000305730">
    <property type="component" value="Unassembled WGS sequence"/>
</dbReference>
<reference evidence="4" key="2">
    <citation type="submission" date="2019-06" db="EMBL/GenBank/DDBJ databases">
        <title>Co-occurence of chitin degradation, pigmentation and bioactivity in marine Pseudoalteromonas.</title>
        <authorList>
            <person name="Sonnenschein E.C."/>
            <person name="Bech P.K."/>
        </authorList>
    </citation>
    <scope>NUCLEOTIDE SEQUENCE [LARGE SCALE GENOMIC DNA]</scope>
    <source>
        <strain evidence="4">S2231</strain>
        <strain evidence="1">S2233</strain>
    </source>
</reference>
<organism evidence="2 4">
    <name type="scientific">Pseudoalteromonas citrea</name>
    <dbReference type="NCBI Taxonomy" id="43655"/>
    <lineage>
        <taxon>Bacteria</taxon>
        <taxon>Pseudomonadati</taxon>
        <taxon>Pseudomonadota</taxon>
        <taxon>Gammaproteobacteria</taxon>
        <taxon>Alteromonadales</taxon>
        <taxon>Pseudoalteromonadaceae</taxon>
        <taxon>Pseudoalteromonas</taxon>
    </lineage>
</organism>
<accession>A0A5S3XXT6</accession>
<gene>
    <name evidence="2" type="ORF">CWB96_00135</name>
    <name evidence="1" type="ORF">CWB97_02130</name>
</gene>
<dbReference type="Proteomes" id="UP000307706">
    <property type="component" value="Unassembled WGS sequence"/>
</dbReference>
<sequence length="114" mass="13213">MNNMNNHIMSDISNRDLSEPSLLIEDLLCYSTILGKYLSGWTNFNWLRPWDLMNLLHDIKLDNGSIITQCYPNETLGNFVSYHHGNVIDARTIHQIRLSQEQLPVLLTKEQKEG</sequence>
<comment type="caution">
    <text evidence="2">The sequence shown here is derived from an EMBL/GenBank/DDBJ whole genome shotgun (WGS) entry which is preliminary data.</text>
</comment>
<reference evidence="2" key="3">
    <citation type="submission" date="2019-09" db="EMBL/GenBank/DDBJ databases">
        <title>Co-occurence of chitin degradation, pigmentation and bioactivity in marine Pseudoalteromonas.</title>
        <authorList>
            <person name="Sonnenschein E.C."/>
            <person name="Bech P.K."/>
        </authorList>
    </citation>
    <scope>NUCLEOTIDE SEQUENCE</scope>
    <source>
        <strain evidence="2">S2231</strain>
        <strain evidence="3">S2233</strain>
    </source>
</reference>
<keyword evidence="3" id="KW-1185">Reference proteome</keyword>
<dbReference type="AlphaFoldDB" id="A0A5S3XXT6"/>
<evidence type="ECO:0000313" key="1">
    <source>
        <dbReference type="EMBL" id="TMP46274.1"/>
    </source>
</evidence>
<evidence type="ECO:0000313" key="3">
    <source>
        <dbReference type="Proteomes" id="UP000305730"/>
    </source>
</evidence>
<name>A0A5S3XXT6_9GAMM</name>
<protein>
    <submittedName>
        <fullName evidence="2">Uncharacterized protein</fullName>
    </submittedName>
</protein>
<dbReference type="EMBL" id="PNCK01000009">
    <property type="protein sequence ID" value="TMP46274.1"/>
    <property type="molecule type" value="Genomic_DNA"/>
</dbReference>
<proteinExistence type="predicted"/>
<evidence type="ECO:0000313" key="4">
    <source>
        <dbReference type="Proteomes" id="UP000307706"/>
    </source>
</evidence>
<reference evidence="3 4" key="1">
    <citation type="submission" date="2017-12" db="EMBL/GenBank/DDBJ databases">
        <authorList>
            <person name="Paulsen S."/>
            <person name="Gram L.K."/>
        </authorList>
    </citation>
    <scope>NUCLEOTIDE SEQUENCE [LARGE SCALE GENOMIC DNA]</scope>
    <source>
        <strain evidence="2 4">S2231</strain>
        <strain evidence="1 3">S2233</strain>
    </source>
</reference>
<dbReference type="EMBL" id="PNCL01000001">
    <property type="protein sequence ID" value="TMP63050.1"/>
    <property type="molecule type" value="Genomic_DNA"/>
</dbReference>
<evidence type="ECO:0000313" key="2">
    <source>
        <dbReference type="EMBL" id="TMP63050.1"/>
    </source>
</evidence>